<keyword evidence="2" id="KW-0238">DNA-binding</keyword>
<evidence type="ECO:0000256" key="2">
    <source>
        <dbReference type="ARBA" id="ARBA00023125"/>
    </source>
</evidence>
<reference evidence="6 7" key="1">
    <citation type="submission" date="2016-11" db="EMBL/GenBank/DDBJ databases">
        <authorList>
            <person name="Jaros S."/>
            <person name="Januszkiewicz K."/>
            <person name="Wedrychowicz H."/>
        </authorList>
    </citation>
    <scope>NUCLEOTIDE SEQUENCE [LARGE SCALE GENOMIC DNA]</scope>
    <source>
        <strain evidence="6 7">CGMCC 4.2025</strain>
    </source>
</reference>
<evidence type="ECO:0000259" key="5">
    <source>
        <dbReference type="PROSITE" id="PS51898"/>
    </source>
</evidence>
<dbReference type="AlphaFoldDB" id="A0A1M7QZI1"/>
<protein>
    <submittedName>
        <fullName evidence="6">Site-specific recombinase XerD</fullName>
    </submittedName>
</protein>
<feature type="region of interest" description="Disordered" evidence="4">
    <location>
        <begin position="699"/>
        <end position="724"/>
    </location>
</feature>
<dbReference type="PANTHER" id="PTHR30349:SF41">
    <property type="entry name" value="INTEGRASE_RECOMBINASE PROTEIN MJ0367-RELATED"/>
    <property type="match status" value="1"/>
</dbReference>
<dbReference type="InterPro" id="IPR013762">
    <property type="entry name" value="Integrase-like_cat_sf"/>
</dbReference>
<comment type="similarity">
    <text evidence="1">Belongs to the 'phage' integrase family.</text>
</comment>
<evidence type="ECO:0000256" key="1">
    <source>
        <dbReference type="ARBA" id="ARBA00008857"/>
    </source>
</evidence>
<dbReference type="Proteomes" id="UP000184111">
    <property type="component" value="Unassembled WGS sequence"/>
</dbReference>
<accession>A0A1M7QZI1</accession>
<evidence type="ECO:0000256" key="3">
    <source>
        <dbReference type="ARBA" id="ARBA00023172"/>
    </source>
</evidence>
<dbReference type="InterPro" id="IPR050090">
    <property type="entry name" value="Tyrosine_recombinase_XerCD"/>
</dbReference>
<dbReference type="RefSeq" id="WP_073503056.1">
    <property type="nucleotide sequence ID" value="NZ_FRBI01000054.1"/>
</dbReference>
<dbReference type="GO" id="GO:0006310">
    <property type="term" value="P:DNA recombination"/>
    <property type="evidence" value="ECO:0007669"/>
    <property type="project" value="UniProtKB-KW"/>
</dbReference>
<proteinExistence type="inferred from homology"/>
<dbReference type="GO" id="GO:0003677">
    <property type="term" value="F:DNA binding"/>
    <property type="evidence" value="ECO:0007669"/>
    <property type="project" value="UniProtKB-KW"/>
</dbReference>
<evidence type="ECO:0000313" key="6">
    <source>
        <dbReference type="EMBL" id="SHN37542.1"/>
    </source>
</evidence>
<sequence length="724" mass="82710">MNQALLYRPRRTARSDPRLGHTGMFDAEINARLAEELPAATRHSYFNRATIPRHWLEAILENQPSYRAREKGVALDLRGLPASMVTEFAWSIERQVQLGMRIQAQYTTKLTRQVALVLAEPHSSGLISLTDLSREEWSRRIRKARTRMGEPIAANQMTAMGRVLGRTLDLLVHVYHQGPWWELNVWNPQLDTRIPLREHEPKRRNLIYFSHLTTPWLREAAKWWLSRQLERGVYTWSTAFTRQVNLSWFQRYLDAAGCDGPHLVDDQRQLGRWVQGFRQWLNQQRCTGGVNKGALLGQIQRRAAMTGLEQLYRFLFEERQEAAEALSEPRWLRLGPQHTVLFRYGDKPTGPKAPPPDAVLSDAVISRIAEHSGLLAQPKDEGGFDDEQLVRIVGLLIKTGRRISEITLLDFDPIVAIAFPDPDGHVARLRYQQTKIITDENTILIDQETLDLVREQQKYARAFMADQNRAGVAPKYLFLGERNNRIGDHSYPATTARPRLTAFAAAIDLRDDQGHLIKISKTHTFRHTKATSLLNAGVPLHVAMRYMGHKTPAMFMHYARTLSATAEREFLRYQKVTADGRTYDRDPQEMFEALALDQRTDRILPNGYCTLPPRQSCDKGNACLSCTKFVTDATFTDVLQQQRKQTAELIDQRQEAHTQRFGQSMTDDNIWLRGRSEEVAALDGVLLAIERIRHSDGTTTAVRGAGAPQRRLRHGTDDDNPEAS</sequence>
<dbReference type="InterPro" id="IPR011010">
    <property type="entry name" value="DNA_brk_join_enz"/>
</dbReference>
<dbReference type="OrthoDB" id="8421690at2"/>
<dbReference type="Pfam" id="PF00589">
    <property type="entry name" value="Phage_integrase"/>
    <property type="match status" value="1"/>
</dbReference>
<dbReference type="SUPFAM" id="SSF56349">
    <property type="entry name" value="DNA breaking-rejoining enzymes"/>
    <property type="match status" value="1"/>
</dbReference>
<dbReference type="PANTHER" id="PTHR30349">
    <property type="entry name" value="PHAGE INTEGRASE-RELATED"/>
    <property type="match status" value="1"/>
</dbReference>
<name>A0A1M7QZI1_9ACTN</name>
<evidence type="ECO:0000256" key="4">
    <source>
        <dbReference type="SAM" id="MobiDB-lite"/>
    </source>
</evidence>
<keyword evidence="3" id="KW-0233">DNA recombination</keyword>
<dbReference type="PROSITE" id="PS51898">
    <property type="entry name" value="TYR_RECOMBINASE"/>
    <property type="match status" value="1"/>
</dbReference>
<gene>
    <name evidence="6" type="ORF">SAMN05216499_1546</name>
</gene>
<dbReference type="CDD" id="cd00397">
    <property type="entry name" value="DNA_BRE_C"/>
    <property type="match status" value="1"/>
</dbReference>
<keyword evidence="7" id="KW-1185">Reference proteome</keyword>
<dbReference type="InterPro" id="IPR002104">
    <property type="entry name" value="Integrase_catalytic"/>
</dbReference>
<organism evidence="6 7">
    <name type="scientific">Actinacidiphila paucisporea</name>
    <dbReference type="NCBI Taxonomy" id="310782"/>
    <lineage>
        <taxon>Bacteria</taxon>
        <taxon>Bacillati</taxon>
        <taxon>Actinomycetota</taxon>
        <taxon>Actinomycetes</taxon>
        <taxon>Kitasatosporales</taxon>
        <taxon>Streptomycetaceae</taxon>
        <taxon>Actinacidiphila</taxon>
    </lineage>
</organism>
<dbReference type="Gene3D" id="1.10.443.10">
    <property type="entry name" value="Intergrase catalytic core"/>
    <property type="match status" value="1"/>
</dbReference>
<dbReference type="STRING" id="310782.SAMN05216499_1546"/>
<dbReference type="EMBL" id="FRBI01000054">
    <property type="protein sequence ID" value="SHN37542.1"/>
    <property type="molecule type" value="Genomic_DNA"/>
</dbReference>
<dbReference type="GO" id="GO:0015074">
    <property type="term" value="P:DNA integration"/>
    <property type="evidence" value="ECO:0007669"/>
    <property type="project" value="InterPro"/>
</dbReference>
<evidence type="ECO:0000313" key="7">
    <source>
        <dbReference type="Proteomes" id="UP000184111"/>
    </source>
</evidence>
<feature type="domain" description="Tyr recombinase" evidence="5">
    <location>
        <begin position="359"/>
        <end position="572"/>
    </location>
</feature>